<name>A0ABT2MYF4_9CYAN</name>
<dbReference type="Proteomes" id="UP001525890">
    <property type="component" value="Unassembled WGS sequence"/>
</dbReference>
<reference evidence="2 3" key="1">
    <citation type="journal article" date="2022" name="Front. Microbiol.">
        <title>High genomic differentiation and limited gene flow indicate recent cryptic speciation within the genus Laspinema (cyanobacteria).</title>
        <authorList>
            <person name="Stanojkovic A."/>
            <person name="Skoupy S."/>
            <person name="Skaloud P."/>
            <person name="Dvorak P."/>
        </authorList>
    </citation>
    <scope>NUCLEOTIDE SEQUENCE [LARGE SCALE GENOMIC DNA]</scope>
    <source>
        <strain evidence="2 3">D2a</strain>
    </source>
</reference>
<evidence type="ECO:0000313" key="3">
    <source>
        <dbReference type="Proteomes" id="UP001525890"/>
    </source>
</evidence>
<evidence type="ECO:0008006" key="4">
    <source>
        <dbReference type="Google" id="ProtNLM"/>
    </source>
</evidence>
<organism evidence="2 3">
    <name type="scientific">Laspinema palackyanum D2a</name>
    <dbReference type="NCBI Taxonomy" id="2953684"/>
    <lineage>
        <taxon>Bacteria</taxon>
        <taxon>Bacillati</taxon>
        <taxon>Cyanobacteriota</taxon>
        <taxon>Cyanophyceae</taxon>
        <taxon>Oscillatoriophycideae</taxon>
        <taxon>Oscillatoriales</taxon>
        <taxon>Laspinemataceae</taxon>
        <taxon>Laspinema</taxon>
        <taxon>Laspinema palackyanum</taxon>
    </lineage>
</organism>
<gene>
    <name evidence="2" type="ORF">NG799_24910</name>
</gene>
<feature type="region of interest" description="Disordered" evidence="1">
    <location>
        <begin position="98"/>
        <end position="127"/>
    </location>
</feature>
<sequence>MPTKPVTLRFPEELLEAIDKIVVSTSSNRTEVVIKALQQVFSGEATQPTPMTTPATTPDSTLLKRLEDLDVKISKISSVMEQLDSNVLSHLTQRVSLLEEGLSSSEPPTPTEAPSTPKTATKGQKRSRIFRLIKDFFFSSHL</sequence>
<comment type="caution">
    <text evidence="2">The sequence shown here is derived from an EMBL/GenBank/DDBJ whole genome shotgun (WGS) entry which is preliminary data.</text>
</comment>
<dbReference type="EMBL" id="JAMXFF010000053">
    <property type="protein sequence ID" value="MCT7969557.1"/>
    <property type="molecule type" value="Genomic_DNA"/>
</dbReference>
<dbReference type="RefSeq" id="WP_368009011.1">
    <property type="nucleotide sequence ID" value="NZ_JAMXFF010000053.1"/>
</dbReference>
<feature type="compositionally biased region" description="Low complexity" evidence="1">
    <location>
        <begin position="112"/>
        <end position="122"/>
    </location>
</feature>
<keyword evidence="3" id="KW-1185">Reference proteome</keyword>
<proteinExistence type="predicted"/>
<evidence type="ECO:0000313" key="2">
    <source>
        <dbReference type="EMBL" id="MCT7969557.1"/>
    </source>
</evidence>
<evidence type="ECO:0000256" key="1">
    <source>
        <dbReference type="SAM" id="MobiDB-lite"/>
    </source>
</evidence>
<accession>A0ABT2MYF4</accession>
<protein>
    <recommendedName>
        <fullName evidence="4">Ribbon-helix-helix protein, CopG family</fullName>
    </recommendedName>
</protein>